<comment type="caution">
    <text evidence="1">The sequence shown here is derived from an EMBL/GenBank/DDBJ whole genome shotgun (WGS) entry which is preliminary data.</text>
</comment>
<gene>
    <name evidence="1" type="ORF">LCGC14_2941440</name>
</gene>
<protein>
    <recommendedName>
        <fullName evidence="2">Nucleoside 2-deoxyribosyltransferase</fullName>
    </recommendedName>
</protein>
<sequence length="159" mass="17473">MKKVYLAGPITGCSFEGCTDWREYAIKELDRVGITGLSPMRSHDYLQSESIVGDAYENTVLSSSRGIITRDRWDTARCDIILVNLLGAEKVSIGTVMELAWADLARIPSIVVMEPTLPSTGTPVRPGNIHEHSMLREATGFRVETLEEGLNVAKAILLP</sequence>
<dbReference type="Gene3D" id="3.40.50.450">
    <property type="match status" value="1"/>
</dbReference>
<dbReference type="SUPFAM" id="SSF52309">
    <property type="entry name" value="N-(deoxy)ribosyltransferase-like"/>
    <property type="match status" value="1"/>
</dbReference>
<dbReference type="EMBL" id="LAZR01059007">
    <property type="protein sequence ID" value="KKK68697.1"/>
    <property type="molecule type" value="Genomic_DNA"/>
</dbReference>
<accession>A0A0F8XHT5</accession>
<reference evidence="1" key="1">
    <citation type="journal article" date="2015" name="Nature">
        <title>Complex archaea that bridge the gap between prokaryotes and eukaryotes.</title>
        <authorList>
            <person name="Spang A."/>
            <person name="Saw J.H."/>
            <person name="Jorgensen S.L."/>
            <person name="Zaremba-Niedzwiedzka K."/>
            <person name="Martijn J."/>
            <person name="Lind A.E."/>
            <person name="van Eijk R."/>
            <person name="Schleper C."/>
            <person name="Guy L."/>
            <person name="Ettema T.J."/>
        </authorList>
    </citation>
    <scope>NUCLEOTIDE SEQUENCE</scope>
</reference>
<name>A0A0F8XHT5_9ZZZZ</name>
<evidence type="ECO:0000313" key="1">
    <source>
        <dbReference type="EMBL" id="KKK68697.1"/>
    </source>
</evidence>
<evidence type="ECO:0008006" key="2">
    <source>
        <dbReference type="Google" id="ProtNLM"/>
    </source>
</evidence>
<proteinExistence type="predicted"/>
<organism evidence="1">
    <name type="scientific">marine sediment metagenome</name>
    <dbReference type="NCBI Taxonomy" id="412755"/>
    <lineage>
        <taxon>unclassified sequences</taxon>
        <taxon>metagenomes</taxon>
        <taxon>ecological metagenomes</taxon>
    </lineage>
</organism>
<dbReference type="AlphaFoldDB" id="A0A0F8XHT5"/>